<accession>A0A7N4V7X0</accession>
<dbReference type="FunCoup" id="A0A7N4V7X0">
    <property type="interactions" value="651"/>
</dbReference>
<evidence type="ECO:0000256" key="3">
    <source>
        <dbReference type="ARBA" id="ARBA00022692"/>
    </source>
</evidence>
<evidence type="ECO:0000256" key="6">
    <source>
        <dbReference type="ARBA" id="ARBA00023136"/>
    </source>
</evidence>
<dbReference type="PANTHER" id="PTHR24228:SF54">
    <property type="entry name" value="MELATONIN RECEPTOR TYPE 1B"/>
    <property type="match status" value="1"/>
</dbReference>
<dbReference type="PRINTS" id="PR00237">
    <property type="entry name" value="GPCRRHODOPSN"/>
</dbReference>
<dbReference type="Gene3D" id="1.20.1070.10">
    <property type="entry name" value="Rhodopsin 7-helix transmembrane proteins"/>
    <property type="match status" value="1"/>
</dbReference>
<dbReference type="SUPFAM" id="SSF81321">
    <property type="entry name" value="Family A G protein-coupled receptor-like"/>
    <property type="match status" value="1"/>
</dbReference>
<feature type="transmembrane region" description="Helical" evidence="11">
    <location>
        <begin position="186"/>
        <end position="215"/>
    </location>
</feature>
<name>A0A7N4V7X0_SARHA</name>
<keyword evidence="8 9" id="KW-0807">Transducer</keyword>
<evidence type="ECO:0000256" key="4">
    <source>
        <dbReference type="ARBA" id="ARBA00022989"/>
    </source>
</evidence>
<dbReference type="GO" id="GO:0008502">
    <property type="term" value="F:melatonin receptor activity"/>
    <property type="evidence" value="ECO:0007669"/>
    <property type="project" value="InterPro"/>
</dbReference>
<feature type="transmembrane region" description="Helical" evidence="11">
    <location>
        <begin position="264"/>
        <end position="287"/>
    </location>
</feature>
<feature type="transmembrane region" description="Helical" evidence="11">
    <location>
        <begin position="235"/>
        <end position="252"/>
    </location>
</feature>
<keyword evidence="3 9" id="KW-0812">Transmembrane</keyword>
<keyword evidence="7 9" id="KW-0675">Receptor</keyword>
<reference evidence="13" key="3">
    <citation type="submission" date="2025-09" db="UniProtKB">
        <authorList>
            <consortium name="Ensembl"/>
        </authorList>
    </citation>
    <scope>IDENTIFICATION</scope>
</reference>
<evidence type="ECO:0000256" key="8">
    <source>
        <dbReference type="ARBA" id="ARBA00023224"/>
    </source>
</evidence>
<keyword evidence="14" id="KW-1185">Reference proteome</keyword>
<dbReference type="GO" id="GO:0005886">
    <property type="term" value="C:plasma membrane"/>
    <property type="evidence" value="ECO:0007669"/>
    <property type="project" value="UniProtKB-SubCell"/>
</dbReference>
<dbReference type="PROSITE" id="PS50262">
    <property type="entry name" value="G_PROTEIN_RECEP_F1_2"/>
    <property type="match status" value="1"/>
</dbReference>
<evidence type="ECO:0000256" key="10">
    <source>
        <dbReference type="SAM" id="MobiDB-lite"/>
    </source>
</evidence>
<dbReference type="GO" id="GO:0042593">
    <property type="term" value="P:glucose homeostasis"/>
    <property type="evidence" value="ECO:0007669"/>
    <property type="project" value="Ensembl"/>
</dbReference>
<dbReference type="PANTHER" id="PTHR24228">
    <property type="entry name" value="B2 BRADYKININ RECEPTOR/ANGIOTENSIN II RECEPTOR"/>
    <property type="match status" value="1"/>
</dbReference>
<sequence length="340" mass="38689">WEGQNSFIINPSEAGWSGGERGGPFWIAPALSSVLIIITIVDLVGNSLVILSVLRNRKLQNTGNMFLVNLALADLVVALYPYPLILMAIFHNGWALSETHCKASGFVMGLSVLGSVFNITPIAINRYCCICHSLGYQKIYRAWNTTLYICLIWVFTVIALVPNFFMGSLKYDPRNYSCTFIQTANAHYTIAMVVIHFLVPITIVTYCYLRIWVLVIQSRRRVKLAIKPRLKPSEVWNFLTMFVVFVIFAISINPLDMASRVPDGLFTTSYFLAYFNSYLNAIIYGLFNQNFWKEYKKILLVLWIPRYFFQDSSKDGTNSQRNKPDALHIETNNLEDSGAP</sequence>
<organism evidence="13 14">
    <name type="scientific">Sarcophilus harrisii</name>
    <name type="common">Tasmanian devil</name>
    <name type="synonym">Sarcophilus laniarius</name>
    <dbReference type="NCBI Taxonomy" id="9305"/>
    <lineage>
        <taxon>Eukaryota</taxon>
        <taxon>Metazoa</taxon>
        <taxon>Chordata</taxon>
        <taxon>Craniata</taxon>
        <taxon>Vertebrata</taxon>
        <taxon>Euteleostomi</taxon>
        <taxon>Mammalia</taxon>
        <taxon>Metatheria</taxon>
        <taxon>Dasyuromorphia</taxon>
        <taxon>Dasyuridae</taxon>
        <taxon>Sarcophilus</taxon>
    </lineage>
</organism>
<evidence type="ECO:0000256" key="11">
    <source>
        <dbReference type="SAM" id="Phobius"/>
    </source>
</evidence>
<proteinExistence type="inferred from homology"/>
<dbReference type="GO" id="GO:0050796">
    <property type="term" value="P:regulation of insulin secretion"/>
    <property type="evidence" value="ECO:0007669"/>
    <property type="project" value="Ensembl"/>
</dbReference>
<feature type="transmembrane region" description="Helical" evidence="11">
    <location>
        <begin position="103"/>
        <end position="124"/>
    </location>
</feature>
<keyword evidence="5 9" id="KW-0297">G-protein coupled receptor</keyword>
<feature type="transmembrane region" description="Helical" evidence="11">
    <location>
        <begin position="66"/>
        <end position="91"/>
    </location>
</feature>
<evidence type="ECO:0000256" key="2">
    <source>
        <dbReference type="ARBA" id="ARBA00022475"/>
    </source>
</evidence>
<dbReference type="GeneTree" id="ENSGT00940000162341"/>
<evidence type="ECO:0000313" key="13">
    <source>
        <dbReference type="Ensembl" id="ENSSHAP00000045942.1"/>
    </source>
</evidence>
<comment type="subcellular location">
    <subcellularLocation>
        <location evidence="1">Cell membrane</location>
        <topology evidence="1">Multi-pass membrane protein</topology>
    </subcellularLocation>
</comment>
<dbReference type="Pfam" id="PF00001">
    <property type="entry name" value="7tm_1"/>
    <property type="match status" value="1"/>
</dbReference>
<keyword evidence="6 11" id="KW-0472">Membrane</keyword>
<evidence type="ECO:0000256" key="7">
    <source>
        <dbReference type="ARBA" id="ARBA00023170"/>
    </source>
</evidence>
<evidence type="ECO:0000256" key="1">
    <source>
        <dbReference type="ARBA" id="ARBA00004651"/>
    </source>
</evidence>
<keyword evidence="4 11" id="KW-1133">Transmembrane helix</keyword>
<protein>
    <submittedName>
        <fullName evidence="13">Melatonin receptor 1B</fullName>
    </submittedName>
</protein>
<dbReference type="Proteomes" id="UP000007648">
    <property type="component" value="Unassembled WGS sequence"/>
</dbReference>
<feature type="domain" description="G-protein coupled receptors family 1 profile" evidence="12">
    <location>
        <begin position="45"/>
        <end position="284"/>
    </location>
</feature>
<evidence type="ECO:0000313" key="14">
    <source>
        <dbReference type="Proteomes" id="UP000007648"/>
    </source>
</evidence>
<evidence type="ECO:0000256" key="9">
    <source>
        <dbReference type="RuleBase" id="RU000688"/>
    </source>
</evidence>
<dbReference type="InterPro" id="IPR000276">
    <property type="entry name" value="GPCR_Rhodpsn"/>
</dbReference>
<evidence type="ECO:0000259" key="12">
    <source>
        <dbReference type="PROSITE" id="PS50262"/>
    </source>
</evidence>
<dbReference type="AlphaFoldDB" id="A0A7N4V7X0"/>
<dbReference type="SMART" id="SM01381">
    <property type="entry name" value="7TM_GPCR_Srsx"/>
    <property type="match status" value="1"/>
</dbReference>
<dbReference type="InterPro" id="IPR000025">
    <property type="entry name" value="Melatonin_rcpt"/>
</dbReference>
<dbReference type="PROSITE" id="PS00237">
    <property type="entry name" value="G_PROTEIN_RECEP_F1_1"/>
    <property type="match status" value="1"/>
</dbReference>
<dbReference type="InterPro" id="IPR017452">
    <property type="entry name" value="GPCR_Rhodpsn_7TM"/>
</dbReference>
<dbReference type="InParanoid" id="A0A7N4V7X0"/>
<reference evidence="13 14" key="1">
    <citation type="journal article" date="2011" name="Proc. Natl. Acad. Sci. U.S.A.">
        <title>Genetic diversity and population structure of the endangered marsupial Sarcophilus harrisii (Tasmanian devil).</title>
        <authorList>
            <person name="Miller W."/>
            <person name="Hayes V.M."/>
            <person name="Ratan A."/>
            <person name="Petersen D.C."/>
            <person name="Wittekindt N.E."/>
            <person name="Miller J."/>
            <person name="Walenz B."/>
            <person name="Knight J."/>
            <person name="Qi J."/>
            <person name="Zhao F."/>
            <person name="Wang Q."/>
            <person name="Bedoya-Reina O.C."/>
            <person name="Katiyar N."/>
            <person name="Tomsho L.P."/>
            <person name="Kasson L.M."/>
            <person name="Hardie R.A."/>
            <person name="Woodbridge P."/>
            <person name="Tindall E.A."/>
            <person name="Bertelsen M.F."/>
            <person name="Dixon D."/>
            <person name="Pyecroft S."/>
            <person name="Helgen K.M."/>
            <person name="Lesk A.M."/>
            <person name="Pringle T.H."/>
            <person name="Patterson N."/>
            <person name="Zhang Y."/>
            <person name="Kreiss A."/>
            <person name="Woods G.M."/>
            <person name="Jones M.E."/>
            <person name="Schuster S.C."/>
        </authorList>
    </citation>
    <scope>NUCLEOTIDE SEQUENCE [LARGE SCALE GENOMIC DNA]</scope>
</reference>
<reference evidence="13" key="2">
    <citation type="submission" date="2025-08" db="UniProtKB">
        <authorList>
            <consortium name="Ensembl"/>
        </authorList>
    </citation>
    <scope>IDENTIFICATION</scope>
</reference>
<feature type="compositionally biased region" description="Polar residues" evidence="10">
    <location>
        <begin position="330"/>
        <end position="340"/>
    </location>
</feature>
<dbReference type="Ensembl" id="ENSSHAT00000039241.1">
    <property type="protein sequence ID" value="ENSSHAP00000045942.1"/>
    <property type="gene ID" value="ENSSHAG00000011264.2"/>
</dbReference>
<dbReference type="PRINTS" id="PR00857">
    <property type="entry name" value="MELATONINR"/>
</dbReference>
<feature type="transmembrane region" description="Helical" evidence="11">
    <location>
        <begin position="145"/>
        <end position="166"/>
    </location>
</feature>
<feature type="transmembrane region" description="Helical" evidence="11">
    <location>
        <begin position="26"/>
        <end position="54"/>
    </location>
</feature>
<comment type="similarity">
    <text evidence="9">Belongs to the G-protein coupled receptor 1 family.</text>
</comment>
<gene>
    <name evidence="13" type="primary">MTNR1B</name>
</gene>
<feature type="region of interest" description="Disordered" evidence="10">
    <location>
        <begin position="314"/>
        <end position="340"/>
    </location>
</feature>
<keyword evidence="2" id="KW-1003">Cell membrane</keyword>
<evidence type="ECO:0000256" key="5">
    <source>
        <dbReference type="ARBA" id="ARBA00023040"/>
    </source>
</evidence>